<gene>
    <name evidence="1" type="ORF">KPL78_00565</name>
</gene>
<dbReference type="EMBL" id="JAHYBZ010000001">
    <property type="protein sequence ID" value="MBW6396312.1"/>
    <property type="molecule type" value="Genomic_DNA"/>
</dbReference>
<evidence type="ECO:0000313" key="1">
    <source>
        <dbReference type="EMBL" id="MBW6396312.1"/>
    </source>
</evidence>
<dbReference type="Proteomes" id="UP001196565">
    <property type="component" value="Unassembled WGS sequence"/>
</dbReference>
<keyword evidence="2" id="KW-1185">Reference proteome</keyword>
<dbReference type="RefSeq" id="WP_219760699.1">
    <property type="nucleotide sequence ID" value="NZ_JAHYBZ010000001.1"/>
</dbReference>
<proteinExistence type="predicted"/>
<name>A0ABS7A1U8_9PROT</name>
<comment type="caution">
    <text evidence="1">The sequence shown here is derived from an EMBL/GenBank/DDBJ whole genome shotgun (WGS) entry which is preliminary data.</text>
</comment>
<evidence type="ECO:0000313" key="2">
    <source>
        <dbReference type="Proteomes" id="UP001196565"/>
    </source>
</evidence>
<protein>
    <submittedName>
        <fullName evidence="1">Uncharacterized protein</fullName>
    </submittedName>
</protein>
<organism evidence="1 2">
    <name type="scientific">Roseomonas alba</name>
    <dbReference type="NCBI Taxonomy" id="2846776"/>
    <lineage>
        <taxon>Bacteria</taxon>
        <taxon>Pseudomonadati</taxon>
        <taxon>Pseudomonadota</taxon>
        <taxon>Alphaproteobacteria</taxon>
        <taxon>Acetobacterales</taxon>
        <taxon>Roseomonadaceae</taxon>
        <taxon>Roseomonas</taxon>
    </lineage>
</organism>
<sequence length="61" mass="6106">MFLALLALALILAVLIGRLPRGGGRALAAGGAVLALAGAALMRLQAGSLPGHGPRRWHSPS</sequence>
<accession>A0ABS7A1U8</accession>
<reference evidence="1 2" key="1">
    <citation type="submission" date="2021-07" db="EMBL/GenBank/DDBJ databases">
        <authorList>
            <person name="So Y."/>
        </authorList>
    </citation>
    <scope>NUCLEOTIDE SEQUENCE [LARGE SCALE GENOMIC DNA]</scope>
    <source>
        <strain evidence="1 2">HJA6</strain>
    </source>
</reference>